<keyword evidence="3" id="KW-1185">Reference proteome</keyword>
<feature type="compositionally biased region" description="Basic and acidic residues" evidence="1">
    <location>
        <begin position="69"/>
        <end position="79"/>
    </location>
</feature>
<dbReference type="AlphaFoldDB" id="A0A314Z5D8"/>
<comment type="caution">
    <text evidence="2">The sequence shown here is derived from an EMBL/GenBank/DDBJ whole genome shotgun (WGS) entry which is preliminary data.</text>
</comment>
<dbReference type="Proteomes" id="UP000250321">
    <property type="component" value="Unassembled WGS sequence"/>
</dbReference>
<sequence length="79" mass="9264">MIDYLKQKGSLHYLCKFQIANTILYDSSDIVEPSLDQHKQVFDDDSDPEDNDLDLDDDDIDLEDGLFDDDQRVDHELMR</sequence>
<feature type="compositionally biased region" description="Acidic residues" evidence="1">
    <location>
        <begin position="43"/>
        <end position="68"/>
    </location>
</feature>
<proteinExistence type="predicted"/>
<feature type="region of interest" description="Disordered" evidence="1">
    <location>
        <begin position="36"/>
        <end position="79"/>
    </location>
</feature>
<reference evidence="2 3" key="1">
    <citation type="submission" date="2018-02" db="EMBL/GenBank/DDBJ databases">
        <title>Draft genome of wild Prunus yedoensis var. nudiflora.</title>
        <authorList>
            <person name="Baek S."/>
            <person name="Kim J.-H."/>
            <person name="Choi K."/>
            <person name="Kim G.-B."/>
            <person name="Cho A."/>
            <person name="Jang H."/>
            <person name="Shin C.-H."/>
            <person name="Yu H.-J."/>
            <person name="Mun J.-H."/>
        </authorList>
    </citation>
    <scope>NUCLEOTIDE SEQUENCE [LARGE SCALE GENOMIC DNA]</scope>
    <source>
        <strain evidence="3">cv. Jeju island</strain>
        <tissue evidence="2">Leaf</tissue>
    </source>
</reference>
<dbReference type="EMBL" id="PJQY01000337">
    <property type="protein sequence ID" value="PQQ12684.1"/>
    <property type="molecule type" value="Genomic_DNA"/>
</dbReference>
<evidence type="ECO:0000313" key="2">
    <source>
        <dbReference type="EMBL" id="PQQ12684.1"/>
    </source>
</evidence>
<gene>
    <name evidence="2" type="ORF">Pyn_05827</name>
</gene>
<evidence type="ECO:0000313" key="3">
    <source>
        <dbReference type="Proteomes" id="UP000250321"/>
    </source>
</evidence>
<organism evidence="2 3">
    <name type="scientific">Prunus yedoensis var. nudiflora</name>
    <dbReference type="NCBI Taxonomy" id="2094558"/>
    <lineage>
        <taxon>Eukaryota</taxon>
        <taxon>Viridiplantae</taxon>
        <taxon>Streptophyta</taxon>
        <taxon>Embryophyta</taxon>
        <taxon>Tracheophyta</taxon>
        <taxon>Spermatophyta</taxon>
        <taxon>Magnoliopsida</taxon>
        <taxon>eudicotyledons</taxon>
        <taxon>Gunneridae</taxon>
        <taxon>Pentapetalae</taxon>
        <taxon>rosids</taxon>
        <taxon>fabids</taxon>
        <taxon>Rosales</taxon>
        <taxon>Rosaceae</taxon>
        <taxon>Amygdaloideae</taxon>
        <taxon>Amygdaleae</taxon>
        <taxon>Prunus</taxon>
    </lineage>
</organism>
<name>A0A314Z5D8_PRUYE</name>
<accession>A0A314Z5D8</accession>
<protein>
    <submittedName>
        <fullName evidence="2">Uncharacterized protein</fullName>
    </submittedName>
</protein>
<evidence type="ECO:0000256" key="1">
    <source>
        <dbReference type="SAM" id="MobiDB-lite"/>
    </source>
</evidence>